<evidence type="ECO:0000313" key="2">
    <source>
        <dbReference type="Proteomes" id="UP000485058"/>
    </source>
</evidence>
<gene>
    <name evidence="1" type="ORF">HaLaN_19882</name>
</gene>
<reference evidence="1 2" key="1">
    <citation type="submission" date="2020-02" db="EMBL/GenBank/DDBJ databases">
        <title>Draft genome sequence of Haematococcus lacustris strain NIES-144.</title>
        <authorList>
            <person name="Morimoto D."/>
            <person name="Nakagawa S."/>
            <person name="Yoshida T."/>
            <person name="Sawayama S."/>
        </authorList>
    </citation>
    <scope>NUCLEOTIDE SEQUENCE [LARGE SCALE GENOMIC DNA]</scope>
    <source>
        <strain evidence="1 2">NIES-144</strain>
    </source>
</reference>
<feature type="non-terminal residue" evidence="1">
    <location>
        <position position="1"/>
    </location>
</feature>
<proteinExistence type="predicted"/>
<protein>
    <submittedName>
        <fullName evidence="1">Uncharacterized protein</fullName>
    </submittedName>
</protein>
<dbReference type="AlphaFoldDB" id="A0A699ZRT3"/>
<sequence>MVLDRAEQEQQGKAVMVLLGRSSKAVMVLLGRSSKAVMAKLRSCTPQRGVAV</sequence>
<comment type="caution">
    <text evidence="1">The sequence shown here is derived from an EMBL/GenBank/DDBJ whole genome shotgun (WGS) entry which is preliminary data.</text>
</comment>
<evidence type="ECO:0000313" key="1">
    <source>
        <dbReference type="EMBL" id="GFH22419.1"/>
    </source>
</evidence>
<dbReference type="Proteomes" id="UP000485058">
    <property type="component" value="Unassembled WGS sequence"/>
</dbReference>
<name>A0A699ZRT3_HAELA</name>
<accession>A0A699ZRT3</accession>
<keyword evidence="2" id="KW-1185">Reference proteome</keyword>
<organism evidence="1 2">
    <name type="scientific">Haematococcus lacustris</name>
    <name type="common">Green alga</name>
    <name type="synonym">Haematococcus pluvialis</name>
    <dbReference type="NCBI Taxonomy" id="44745"/>
    <lineage>
        <taxon>Eukaryota</taxon>
        <taxon>Viridiplantae</taxon>
        <taxon>Chlorophyta</taxon>
        <taxon>core chlorophytes</taxon>
        <taxon>Chlorophyceae</taxon>
        <taxon>CS clade</taxon>
        <taxon>Chlamydomonadales</taxon>
        <taxon>Haematococcaceae</taxon>
        <taxon>Haematococcus</taxon>
    </lineage>
</organism>
<dbReference type="EMBL" id="BLLF01002035">
    <property type="protein sequence ID" value="GFH22419.1"/>
    <property type="molecule type" value="Genomic_DNA"/>
</dbReference>